<name>A0A1N7J3G9_9BACI</name>
<dbReference type="RefSeq" id="WP_076557932.1">
    <property type="nucleotide sequence ID" value="NZ_FTOC01000003.1"/>
</dbReference>
<reference evidence="3" key="1">
    <citation type="submission" date="2017-01" db="EMBL/GenBank/DDBJ databases">
        <authorList>
            <person name="Varghese N."/>
            <person name="Submissions S."/>
        </authorList>
    </citation>
    <scope>NUCLEOTIDE SEQUENCE [LARGE SCALE GENOMIC DNA]</scope>
    <source>
        <strain evidence="3">DSM 23127</strain>
    </source>
</reference>
<dbReference type="GO" id="GO:0004074">
    <property type="term" value="F:biliverdin reductase [NAD(P)H] activity"/>
    <property type="evidence" value="ECO:0007669"/>
    <property type="project" value="TreeGrafter"/>
</dbReference>
<dbReference type="OrthoDB" id="9785372at2"/>
<dbReference type="SUPFAM" id="SSF51735">
    <property type="entry name" value="NAD(P)-binding Rossmann-fold domains"/>
    <property type="match status" value="1"/>
</dbReference>
<proteinExistence type="predicted"/>
<evidence type="ECO:0000313" key="2">
    <source>
        <dbReference type="EMBL" id="SIS43771.1"/>
    </source>
</evidence>
<organism evidence="2 3">
    <name type="scientific">Salimicrobium flavidum</name>
    <dbReference type="NCBI Taxonomy" id="570947"/>
    <lineage>
        <taxon>Bacteria</taxon>
        <taxon>Bacillati</taxon>
        <taxon>Bacillota</taxon>
        <taxon>Bacilli</taxon>
        <taxon>Bacillales</taxon>
        <taxon>Bacillaceae</taxon>
        <taxon>Salimicrobium</taxon>
    </lineage>
</organism>
<dbReference type="AlphaFoldDB" id="A0A1N7J3G9"/>
<dbReference type="STRING" id="570947.SAMN05421687_103287"/>
<dbReference type="PANTHER" id="PTHR43355:SF2">
    <property type="entry name" value="FLAVIN REDUCTASE (NADPH)"/>
    <property type="match status" value="1"/>
</dbReference>
<evidence type="ECO:0000313" key="3">
    <source>
        <dbReference type="Proteomes" id="UP000187608"/>
    </source>
</evidence>
<dbReference type="CDD" id="cd05244">
    <property type="entry name" value="BVR-B_like_SDR_a"/>
    <property type="match status" value="1"/>
</dbReference>
<protein>
    <submittedName>
        <fullName evidence="2">NAD(P)H-binding</fullName>
    </submittedName>
</protein>
<evidence type="ECO:0000259" key="1">
    <source>
        <dbReference type="Pfam" id="PF13460"/>
    </source>
</evidence>
<dbReference type="Gene3D" id="3.40.50.720">
    <property type="entry name" value="NAD(P)-binding Rossmann-like Domain"/>
    <property type="match status" value="1"/>
</dbReference>
<dbReference type="GO" id="GO:0042602">
    <property type="term" value="F:riboflavin reductase (NADPH) activity"/>
    <property type="evidence" value="ECO:0007669"/>
    <property type="project" value="TreeGrafter"/>
</dbReference>
<dbReference type="InterPro" id="IPR036291">
    <property type="entry name" value="NAD(P)-bd_dom_sf"/>
</dbReference>
<accession>A0A1N7J3G9</accession>
<feature type="domain" description="NAD(P)-binding" evidence="1">
    <location>
        <begin position="7"/>
        <end position="193"/>
    </location>
</feature>
<dbReference type="Proteomes" id="UP000187608">
    <property type="component" value="Unassembled WGS sequence"/>
</dbReference>
<keyword evidence="3" id="KW-1185">Reference proteome</keyword>
<dbReference type="InterPro" id="IPR016040">
    <property type="entry name" value="NAD(P)-bd_dom"/>
</dbReference>
<dbReference type="PANTHER" id="PTHR43355">
    <property type="entry name" value="FLAVIN REDUCTASE (NADPH)"/>
    <property type="match status" value="1"/>
</dbReference>
<dbReference type="Pfam" id="PF13460">
    <property type="entry name" value="NAD_binding_10"/>
    <property type="match status" value="1"/>
</dbReference>
<dbReference type="InterPro" id="IPR051606">
    <property type="entry name" value="Polyketide_Oxido-like"/>
</dbReference>
<sequence length="205" mass="22144">MKIIVFGATGGVGQHVVKQALDKGMEVTAFVRTPSKIEVAHDLLNITQGDAFNKEEVAEAIAGQDAVVSCLGSSRGLKKSTEVEEMTKNIVTGMQERNVNRIIFTSSAGINGEMPGISGKIIMKILKNALRDHRNAVDYIQSHGLDFTIVRAMGLTNETPTGKYKESKSGVPGKAKTIPRADVADFILKALNDNRYEHSSVCISK</sequence>
<dbReference type="EMBL" id="FTOC01000003">
    <property type="protein sequence ID" value="SIS43771.1"/>
    <property type="molecule type" value="Genomic_DNA"/>
</dbReference>
<gene>
    <name evidence="2" type="ORF">SAMN05421687_103287</name>
</gene>